<accession>A0A0G0KAE2</accession>
<dbReference type="Pfam" id="PF01593">
    <property type="entry name" value="Amino_oxidase"/>
    <property type="match status" value="1"/>
</dbReference>
<evidence type="ECO:0000259" key="1">
    <source>
        <dbReference type="Pfam" id="PF01593"/>
    </source>
</evidence>
<reference evidence="2 3" key="1">
    <citation type="journal article" date="2015" name="Nature">
        <title>rRNA introns, odd ribosomes, and small enigmatic genomes across a large radiation of phyla.</title>
        <authorList>
            <person name="Brown C.T."/>
            <person name="Hug L.A."/>
            <person name="Thomas B.C."/>
            <person name="Sharon I."/>
            <person name="Castelle C.J."/>
            <person name="Singh A."/>
            <person name="Wilkins M.J."/>
            <person name="Williams K.H."/>
            <person name="Banfield J.F."/>
        </authorList>
    </citation>
    <scope>NUCLEOTIDE SEQUENCE [LARGE SCALE GENOMIC DNA]</scope>
</reference>
<dbReference type="EMBL" id="LBTR01000005">
    <property type="protein sequence ID" value="KKQ46084.1"/>
    <property type="molecule type" value="Genomic_DNA"/>
</dbReference>
<dbReference type="PRINTS" id="PR00419">
    <property type="entry name" value="ADXRDTASE"/>
</dbReference>
<evidence type="ECO:0000313" key="3">
    <source>
        <dbReference type="Proteomes" id="UP000034603"/>
    </source>
</evidence>
<proteinExistence type="predicted"/>
<feature type="domain" description="Amine oxidase" evidence="1">
    <location>
        <begin position="16"/>
        <end position="402"/>
    </location>
</feature>
<sequence>MSKSINMKIGIIGAGFTGLSAAYVLVKKGHQVTVFESANKPGGLAGGFRAKNWEWAIEQHYHHLFVSDNAIRILAEEINHEINFSRPKTSILIGNKIYQLDSPLSLLIFPHIPFFSRVRAGASLLYLKLANNWKSLETLTARDYLIRTMGNSAWKVLWEPLFVGKFGNFADKIPASWFWARIKKRSASLGYPVRGFEDLAQTLSEQIQKLGGVVLYRKQVISIEKKELFTLRLSDKSRFEFDKVICTLPTTIFTKITKGLPDVYLNTLKKLEGLGAVTLVLSLNKSFFEDGTYWLNINNRKYPFLALVEHTNLVDKKYYNNENIIYIGNYLPAGHDYFVKSETELVNLFLPALREINPKFNKSWIIDSYIFKAFFAQPIVPLNYSNKIPSIKTPIDGLYLANIQQVYPWDRGTNYAVELGQKVAKIISH</sequence>
<dbReference type="Proteomes" id="UP000034603">
    <property type="component" value="Unassembled WGS sequence"/>
</dbReference>
<protein>
    <submittedName>
        <fullName evidence="2">Amine oxidase</fullName>
    </submittedName>
</protein>
<dbReference type="InterPro" id="IPR002937">
    <property type="entry name" value="Amino_oxidase"/>
</dbReference>
<dbReference type="NCBIfam" id="NF005560">
    <property type="entry name" value="PRK07233.1"/>
    <property type="match status" value="1"/>
</dbReference>
<evidence type="ECO:0000313" key="2">
    <source>
        <dbReference type="EMBL" id="KKQ46084.1"/>
    </source>
</evidence>
<organism evidence="2 3">
    <name type="scientific">Candidatus Woesebacteria bacterium GW2011_GWA1_37_8</name>
    <dbReference type="NCBI Taxonomy" id="1618546"/>
    <lineage>
        <taxon>Bacteria</taxon>
        <taxon>Candidatus Woeseibacteriota</taxon>
    </lineage>
</organism>
<dbReference type="SUPFAM" id="SSF51905">
    <property type="entry name" value="FAD/NAD(P)-binding domain"/>
    <property type="match status" value="1"/>
</dbReference>
<dbReference type="PANTHER" id="PTHR42923">
    <property type="entry name" value="PROTOPORPHYRINOGEN OXIDASE"/>
    <property type="match status" value="1"/>
</dbReference>
<dbReference type="InterPro" id="IPR050464">
    <property type="entry name" value="Zeta_carotene_desat/Oxidored"/>
</dbReference>
<dbReference type="PATRIC" id="fig|1618546.3.peg.127"/>
<dbReference type="InterPro" id="IPR036188">
    <property type="entry name" value="FAD/NAD-bd_sf"/>
</dbReference>
<dbReference type="Gene3D" id="3.50.50.60">
    <property type="entry name" value="FAD/NAD(P)-binding domain"/>
    <property type="match status" value="1"/>
</dbReference>
<comment type="caution">
    <text evidence="2">The sequence shown here is derived from an EMBL/GenBank/DDBJ whole genome shotgun (WGS) entry which is preliminary data.</text>
</comment>
<dbReference type="PANTHER" id="PTHR42923:SF46">
    <property type="entry name" value="AMINE OXIDASE"/>
    <property type="match status" value="1"/>
</dbReference>
<dbReference type="AlphaFoldDB" id="A0A0G0KAE2"/>
<dbReference type="GO" id="GO:0016491">
    <property type="term" value="F:oxidoreductase activity"/>
    <property type="evidence" value="ECO:0007669"/>
    <property type="project" value="InterPro"/>
</dbReference>
<gene>
    <name evidence="2" type="ORF">US62_C0005G0007</name>
</gene>
<name>A0A0G0KAE2_9BACT</name>